<dbReference type="GO" id="GO:0006260">
    <property type="term" value="P:DNA replication"/>
    <property type="evidence" value="ECO:0007669"/>
    <property type="project" value="UniProtKB-KW"/>
</dbReference>
<dbReference type="VEuPathDB" id="FungiDB:TREMEDRAFT_33206"/>
<evidence type="ECO:0000313" key="4">
    <source>
        <dbReference type="EMBL" id="RXK40036.1"/>
    </source>
</evidence>
<dbReference type="EMBL" id="SDIL01000023">
    <property type="protein sequence ID" value="RXK40036.1"/>
    <property type="molecule type" value="Genomic_DNA"/>
</dbReference>
<proteinExistence type="inferred from homology"/>
<dbReference type="GO" id="GO:0000775">
    <property type="term" value="C:chromosome, centromeric region"/>
    <property type="evidence" value="ECO:0007669"/>
    <property type="project" value="TreeGrafter"/>
</dbReference>
<reference evidence="4 5" key="1">
    <citation type="submission" date="2016-06" db="EMBL/GenBank/DDBJ databases">
        <title>Evolution of pathogenesis and genome organization in the Tremellales.</title>
        <authorList>
            <person name="Cuomo C."/>
            <person name="Litvintseva A."/>
            <person name="Heitman J."/>
            <person name="Chen Y."/>
            <person name="Sun S."/>
            <person name="Springer D."/>
            <person name="Dromer F."/>
            <person name="Young S."/>
            <person name="Zeng Q."/>
            <person name="Chapman S."/>
            <person name="Gujja S."/>
            <person name="Saif S."/>
            <person name="Birren B."/>
        </authorList>
    </citation>
    <scope>NUCLEOTIDE SEQUENCE [LARGE SCALE GENOMIC DNA]</scope>
    <source>
        <strain evidence="4 5">ATCC 28783</strain>
    </source>
</reference>
<dbReference type="GO" id="GO:0031390">
    <property type="term" value="C:Ctf18 RFC-like complex"/>
    <property type="evidence" value="ECO:0007669"/>
    <property type="project" value="InterPro"/>
</dbReference>
<evidence type="ECO:0000256" key="3">
    <source>
        <dbReference type="SAM" id="MobiDB-lite"/>
    </source>
</evidence>
<dbReference type="STRING" id="5217.A0A4Q1BQ44"/>
<dbReference type="InParanoid" id="A0A4Q1BQ44"/>
<dbReference type="GO" id="GO:0034088">
    <property type="term" value="P:maintenance of mitotic sister chromatid cohesion"/>
    <property type="evidence" value="ECO:0007669"/>
    <property type="project" value="TreeGrafter"/>
</dbReference>
<organism evidence="4 5">
    <name type="scientific">Tremella mesenterica</name>
    <name type="common">Jelly fungus</name>
    <dbReference type="NCBI Taxonomy" id="5217"/>
    <lineage>
        <taxon>Eukaryota</taxon>
        <taxon>Fungi</taxon>
        <taxon>Dikarya</taxon>
        <taxon>Basidiomycota</taxon>
        <taxon>Agaricomycotina</taxon>
        <taxon>Tremellomycetes</taxon>
        <taxon>Tremellales</taxon>
        <taxon>Tremellaceae</taxon>
        <taxon>Tremella</taxon>
    </lineage>
</organism>
<comment type="similarity">
    <text evidence="1">Belongs to the DCC1 family.</text>
</comment>
<feature type="region of interest" description="Disordered" evidence="3">
    <location>
        <begin position="84"/>
        <end position="141"/>
    </location>
</feature>
<keyword evidence="5" id="KW-1185">Reference proteome</keyword>
<feature type="compositionally biased region" description="Polar residues" evidence="3">
    <location>
        <begin position="122"/>
        <end position="139"/>
    </location>
</feature>
<dbReference type="Proteomes" id="UP000289152">
    <property type="component" value="Unassembled WGS sequence"/>
</dbReference>
<dbReference type="AlphaFoldDB" id="A0A4Q1BQ44"/>
<dbReference type="InterPro" id="IPR019128">
    <property type="entry name" value="Dcc1"/>
</dbReference>
<evidence type="ECO:0008006" key="6">
    <source>
        <dbReference type="Google" id="ProtNLM"/>
    </source>
</evidence>
<name>A0A4Q1BQ44_TREME</name>
<dbReference type="PANTHER" id="PTHR13395:SF6">
    <property type="entry name" value="SISTER CHROMATID COHESION PROTEIN DCC1"/>
    <property type="match status" value="1"/>
</dbReference>
<dbReference type="Pfam" id="PF09724">
    <property type="entry name" value="Dcc1"/>
    <property type="match status" value="1"/>
</dbReference>
<dbReference type="PANTHER" id="PTHR13395">
    <property type="entry name" value="SISTER CHROMATID COHESION PROTEIN DCC1-RELATED"/>
    <property type="match status" value="1"/>
</dbReference>
<evidence type="ECO:0000256" key="2">
    <source>
        <dbReference type="ARBA" id="ARBA00022705"/>
    </source>
</evidence>
<accession>A0A4Q1BQ44</accession>
<dbReference type="OrthoDB" id="276989at2759"/>
<comment type="caution">
    <text evidence="4">The sequence shown here is derived from an EMBL/GenBank/DDBJ whole genome shotgun (WGS) entry which is preliminary data.</text>
</comment>
<evidence type="ECO:0000313" key="5">
    <source>
        <dbReference type="Proteomes" id="UP000289152"/>
    </source>
</evidence>
<feature type="region of interest" description="Disordered" evidence="3">
    <location>
        <begin position="328"/>
        <end position="351"/>
    </location>
</feature>
<keyword evidence="2" id="KW-0235">DNA replication</keyword>
<dbReference type="FunCoup" id="A0A4Q1BQ44">
    <property type="interactions" value="250"/>
</dbReference>
<gene>
    <name evidence="4" type="ORF">M231_02676</name>
</gene>
<sequence length="507" mass="57231">MTNTLPLNDIILRFPGDEHNDESYQLLELPGEVLKKLEGWNGSFPITIKGRPSDDAVLCTSDATFALRTVTISNSLLLCRAPPIQAPSSSSSSTSTLLKRSKQDEDSLTFEQSSRSIDEDSMTINESSKNGNEASTSTAKRIRFEGTDLLTKQDKRSRPTLEIRDTRHEILECVPIAGNVERIRTLLRPTAWKGIGSENETGFGGMIHRNERRAGGGYADDVKLRKKKYTRQQLLSVIQASEVELDKGLKERNVVAVDGTLLLLPPDKLHSILTILLTLLSIHNVYEHSKSVQVPVKEVMRELETYELESGLIRGILRLFGEIDDPEVNKTRGNKSEGERVAEDENDSEDRINARGKEERGEVGKNEVWKADIIRLVREVGNGILVDIGEKGMEVEMFLSMWRENVGENWNELVDLDLLKGEYLLNSSTSTSTQTVTHFPVHSLPINPPNRFTDLFLTRSPWKAEDMRPFLKGLTRDGDGKELDKLVARHVRVVRDQYGIWWFPRKT</sequence>
<protein>
    <recommendedName>
        <fullName evidence="6">Sister chromatid cohesion protein DCC1</fullName>
    </recommendedName>
</protein>
<dbReference type="GO" id="GO:0000785">
    <property type="term" value="C:chromatin"/>
    <property type="evidence" value="ECO:0007669"/>
    <property type="project" value="TreeGrafter"/>
</dbReference>
<evidence type="ECO:0000256" key="1">
    <source>
        <dbReference type="ARBA" id="ARBA00007017"/>
    </source>
</evidence>